<comment type="similarity">
    <text evidence="1">Belongs to the glycosyltransferase 2 family.</text>
</comment>
<dbReference type="PANTHER" id="PTHR43630:SF1">
    <property type="entry name" value="POLY-BETA-1,6-N-ACETYL-D-GLUCOSAMINE SYNTHASE"/>
    <property type="match status" value="1"/>
</dbReference>
<keyword evidence="2 5" id="KW-0328">Glycosyltransferase</keyword>
<dbReference type="Pfam" id="PF13641">
    <property type="entry name" value="Glyco_tranf_2_3"/>
    <property type="match status" value="1"/>
</dbReference>
<evidence type="ECO:0000256" key="1">
    <source>
        <dbReference type="ARBA" id="ARBA00006739"/>
    </source>
</evidence>
<dbReference type="AlphaFoldDB" id="A0A9D1Q1F2"/>
<evidence type="ECO:0000313" key="5">
    <source>
        <dbReference type="EMBL" id="HIW02549.1"/>
    </source>
</evidence>
<feature type="transmembrane region" description="Helical" evidence="4">
    <location>
        <begin position="334"/>
        <end position="354"/>
    </location>
</feature>
<keyword evidence="3 5" id="KW-0808">Transferase</keyword>
<proteinExistence type="inferred from homology"/>
<dbReference type="CDD" id="cd06438">
    <property type="entry name" value="EpsO_like"/>
    <property type="match status" value="1"/>
</dbReference>
<evidence type="ECO:0000256" key="2">
    <source>
        <dbReference type="ARBA" id="ARBA00022676"/>
    </source>
</evidence>
<keyword evidence="4" id="KW-1133">Transmembrane helix</keyword>
<evidence type="ECO:0000256" key="4">
    <source>
        <dbReference type="SAM" id="Phobius"/>
    </source>
</evidence>
<feature type="transmembrane region" description="Helical" evidence="4">
    <location>
        <begin position="366"/>
        <end position="392"/>
    </location>
</feature>
<organism evidence="5 6">
    <name type="scientific">Candidatus Protoclostridium stercorigallinarum</name>
    <dbReference type="NCBI Taxonomy" id="2838741"/>
    <lineage>
        <taxon>Bacteria</taxon>
        <taxon>Bacillati</taxon>
        <taxon>Bacillota</taxon>
        <taxon>Clostridia</taxon>
        <taxon>Candidatus Protoclostridium</taxon>
    </lineage>
</organism>
<dbReference type="SUPFAM" id="SSF53448">
    <property type="entry name" value="Nucleotide-diphospho-sugar transferases"/>
    <property type="match status" value="1"/>
</dbReference>
<dbReference type="PANTHER" id="PTHR43630">
    <property type="entry name" value="POLY-BETA-1,6-N-ACETYL-D-GLUCOSAMINE SYNTHASE"/>
    <property type="match status" value="1"/>
</dbReference>
<accession>A0A9D1Q1F2</accession>
<dbReference type="Gene3D" id="3.90.550.10">
    <property type="entry name" value="Spore Coat Polysaccharide Biosynthesis Protein SpsA, Chain A"/>
    <property type="match status" value="1"/>
</dbReference>
<evidence type="ECO:0000256" key="3">
    <source>
        <dbReference type="ARBA" id="ARBA00022679"/>
    </source>
</evidence>
<evidence type="ECO:0000313" key="6">
    <source>
        <dbReference type="Proteomes" id="UP000823990"/>
    </source>
</evidence>
<gene>
    <name evidence="5" type="ORF">H9892_04340</name>
</gene>
<dbReference type="Proteomes" id="UP000823990">
    <property type="component" value="Unassembled WGS sequence"/>
</dbReference>
<keyword evidence="4" id="KW-0472">Membrane</keyword>
<name>A0A9D1Q1F2_9FIRM</name>
<sequence length="460" mass="52592">MGYLEIVIITSAAVGALLGLMMLHFLVYAVIGIFARKIFPKADVKLKYGIIISARNEEKVIGKLIESVRKCDYPQELADIFVVAHNCTDATAEVSRNAGAIVYEYDNPEERTVGYAYRHLFRMIECDYGTENYDGFLILNADNVVTENYLEKMNDAFVACGKKCVITSYRNSKNFGENAMSCLYGFFFVAACRLESRGRTVCGCSTRVSGTGYLMPSSTVKDGVWDYVTLTEDWEFSADQITQRHKIVYCDEAMFYDEQPTTFKIMWRQRMRWGKGHMDVFFTRFKKLFVSIFKRAPLLEEQTDYPPHEQGKAKKKRKRERGWFMSSYNMALEVMPLGVISVVLWLVQVILIALSPAFGYDAASVWRMWGIVTGICVGASYVVTVLSAVLLFALEHKRIGKVRFFTLLLAFLTWPFFLILAVVIDVLVLFVKKIEWKPIPHRYNKDEPAATTETTEDRIP</sequence>
<comment type="caution">
    <text evidence="5">The sequence shown here is derived from an EMBL/GenBank/DDBJ whole genome shotgun (WGS) entry which is preliminary data.</text>
</comment>
<dbReference type="GO" id="GO:0016757">
    <property type="term" value="F:glycosyltransferase activity"/>
    <property type="evidence" value="ECO:0007669"/>
    <property type="project" value="UniProtKB-KW"/>
</dbReference>
<feature type="transmembrane region" description="Helical" evidence="4">
    <location>
        <begin position="6"/>
        <end position="31"/>
    </location>
</feature>
<reference evidence="5" key="2">
    <citation type="submission" date="2021-04" db="EMBL/GenBank/DDBJ databases">
        <authorList>
            <person name="Gilroy R."/>
        </authorList>
    </citation>
    <scope>NUCLEOTIDE SEQUENCE</scope>
    <source>
        <strain evidence="5">12435</strain>
    </source>
</reference>
<dbReference type="EC" id="2.4.-.-" evidence="5"/>
<reference evidence="5" key="1">
    <citation type="journal article" date="2021" name="PeerJ">
        <title>Extensive microbial diversity within the chicken gut microbiome revealed by metagenomics and culture.</title>
        <authorList>
            <person name="Gilroy R."/>
            <person name="Ravi A."/>
            <person name="Getino M."/>
            <person name="Pursley I."/>
            <person name="Horton D.L."/>
            <person name="Alikhan N.F."/>
            <person name="Baker D."/>
            <person name="Gharbi K."/>
            <person name="Hall N."/>
            <person name="Watson M."/>
            <person name="Adriaenssens E.M."/>
            <person name="Foster-Nyarko E."/>
            <person name="Jarju S."/>
            <person name="Secka A."/>
            <person name="Antonio M."/>
            <person name="Oren A."/>
            <person name="Chaudhuri R.R."/>
            <person name="La Ragione R."/>
            <person name="Hildebrand F."/>
            <person name="Pallen M.J."/>
        </authorList>
    </citation>
    <scope>NUCLEOTIDE SEQUENCE</scope>
    <source>
        <strain evidence="5">12435</strain>
    </source>
</reference>
<keyword evidence="4" id="KW-0812">Transmembrane</keyword>
<protein>
    <submittedName>
        <fullName evidence="5">Glycosyltransferase</fullName>
        <ecNumber evidence="5">2.4.-.-</ecNumber>
    </submittedName>
</protein>
<feature type="transmembrane region" description="Helical" evidence="4">
    <location>
        <begin position="404"/>
        <end position="431"/>
    </location>
</feature>
<dbReference type="EMBL" id="DXHS01000070">
    <property type="protein sequence ID" value="HIW02549.1"/>
    <property type="molecule type" value="Genomic_DNA"/>
</dbReference>
<dbReference type="InterPro" id="IPR029044">
    <property type="entry name" value="Nucleotide-diphossugar_trans"/>
</dbReference>